<feature type="domain" description="Cell wall hydrolase SleB" evidence="1">
    <location>
        <begin position="42"/>
        <end position="184"/>
    </location>
</feature>
<evidence type="ECO:0000259" key="1">
    <source>
        <dbReference type="Pfam" id="PF07486"/>
    </source>
</evidence>
<dbReference type="EMBL" id="UINC01104772">
    <property type="protein sequence ID" value="SVC68190.1"/>
    <property type="molecule type" value="Genomic_DNA"/>
</dbReference>
<protein>
    <recommendedName>
        <fullName evidence="1">Cell wall hydrolase SleB domain-containing protein</fullName>
    </recommendedName>
</protein>
<evidence type="ECO:0000313" key="2">
    <source>
        <dbReference type="EMBL" id="SVC68190.1"/>
    </source>
</evidence>
<dbReference type="Pfam" id="PF07486">
    <property type="entry name" value="Hydrolase_2"/>
    <property type="match status" value="1"/>
</dbReference>
<dbReference type="InterPro" id="IPR042047">
    <property type="entry name" value="SleB_dom1"/>
</dbReference>
<accession>A0A382P5S4</accession>
<name>A0A382P5S4_9ZZZZ</name>
<dbReference type="InterPro" id="IPR011105">
    <property type="entry name" value="Cell_wall_hydrolase_SleB"/>
</dbReference>
<gene>
    <name evidence="2" type="ORF">METZ01_LOCUS321044</name>
</gene>
<proteinExistence type="predicted"/>
<organism evidence="2">
    <name type="scientific">marine metagenome</name>
    <dbReference type="NCBI Taxonomy" id="408172"/>
    <lineage>
        <taxon>unclassified sequences</taxon>
        <taxon>metagenomes</taxon>
        <taxon>ecological metagenomes</taxon>
    </lineage>
</organism>
<dbReference type="Gene3D" id="6.20.240.60">
    <property type="match status" value="1"/>
</dbReference>
<reference evidence="2" key="1">
    <citation type="submission" date="2018-05" db="EMBL/GenBank/DDBJ databases">
        <authorList>
            <person name="Lanie J.A."/>
            <person name="Ng W.-L."/>
            <person name="Kazmierczak K.M."/>
            <person name="Andrzejewski T.M."/>
            <person name="Davidsen T.M."/>
            <person name="Wayne K.J."/>
            <person name="Tettelin H."/>
            <person name="Glass J.I."/>
            <person name="Rusch D."/>
            <person name="Podicherti R."/>
            <person name="Tsui H.-C.T."/>
            <person name="Winkler M.E."/>
        </authorList>
    </citation>
    <scope>NUCLEOTIDE SEQUENCE</scope>
</reference>
<dbReference type="GO" id="GO:0016787">
    <property type="term" value="F:hydrolase activity"/>
    <property type="evidence" value="ECO:0007669"/>
    <property type="project" value="InterPro"/>
</dbReference>
<dbReference type="AlphaFoldDB" id="A0A382P5S4"/>
<sequence length="187" mass="21626">MATARAVMASLALNYEIDSGINQDMNEVYCMAQNVYFEARHESTLGKIGVAHVTLNRVDDKRWPSTVCKVVKDGPMRESWKTRKDPTLPKEERIYWPRRDRCQFSWYCDGDRDMIWVTYMDGTVIPENMTAWRDSVTVALLVMNHVWEIDPTDGATFYYNPNIANPAWAGLYTETAIIGNHRFMVSE</sequence>
<dbReference type="Gene3D" id="1.10.10.2520">
    <property type="entry name" value="Cell wall hydrolase SleB, domain 1"/>
    <property type="match status" value="1"/>
</dbReference>